<dbReference type="PIRSF" id="PIRSF001296">
    <property type="entry name" value="K_ATPase_KdpC"/>
    <property type="match status" value="1"/>
</dbReference>
<proteinExistence type="inferred from homology"/>
<dbReference type="Pfam" id="PF02669">
    <property type="entry name" value="KdpC"/>
    <property type="match status" value="1"/>
</dbReference>
<evidence type="ECO:0000256" key="7">
    <source>
        <dbReference type="ARBA" id="ARBA00022958"/>
    </source>
</evidence>
<dbReference type="GO" id="GO:0008556">
    <property type="term" value="F:P-type potassium transmembrane transporter activity"/>
    <property type="evidence" value="ECO:0007669"/>
    <property type="project" value="InterPro"/>
</dbReference>
<dbReference type="Proteomes" id="UP000193834">
    <property type="component" value="Unassembled WGS sequence"/>
</dbReference>
<keyword evidence="10 11" id="KW-0472">Membrane</keyword>
<organism evidence="12 13">
    <name type="scientific">Paenibacillus aquistagni</name>
    <dbReference type="NCBI Taxonomy" id="1852522"/>
    <lineage>
        <taxon>Bacteria</taxon>
        <taxon>Bacillati</taxon>
        <taxon>Bacillota</taxon>
        <taxon>Bacilli</taxon>
        <taxon>Bacillales</taxon>
        <taxon>Paenibacillaceae</taxon>
        <taxon>Paenibacillus</taxon>
    </lineage>
</organism>
<accession>A0A1X7LCI9</accession>
<keyword evidence="9 11" id="KW-0406">Ion transport</keyword>
<evidence type="ECO:0000256" key="2">
    <source>
        <dbReference type="ARBA" id="ARBA00022475"/>
    </source>
</evidence>
<evidence type="ECO:0000256" key="9">
    <source>
        <dbReference type="ARBA" id="ARBA00023065"/>
    </source>
</evidence>
<protein>
    <recommendedName>
        <fullName evidence="11">Potassium-transporting ATPase KdpC subunit</fullName>
    </recommendedName>
    <alternativeName>
        <fullName evidence="11">ATP phosphohydrolase [potassium-transporting] C chain</fullName>
    </alternativeName>
    <alternativeName>
        <fullName evidence="11">Potassium-binding and translocating subunit C</fullName>
    </alternativeName>
    <alternativeName>
        <fullName evidence="11">Potassium-translocating ATPase C chain</fullName>
    </alternativeName>
</protein>
<dbReference type="NCBIfam" id="TIGR00681">
    <property type="entry name" value="kdpC"/>
    <property type="match status" value="1"/>
</dbReference>
<evidence type="ECO:0000256" key="6">
    <source>
        <dbReference type="ARBA" id="ARBA00022840"/>
    </source>
</evidence>
<evidence type="ECO:0000256" key="1">
    <source>
        <dbReference type="ARBA" id="ARBA00022448"/>
    </source>
</evidence>
<dbReference type="EMBL" id="FXAZ01000004">
    <property type="protein sequence ID" value="SMG50889.1"/>
    <property type="molecule type" value="Genomic_DNA"/>
</dbReference>
<dbReference type="GO" id="GO:0005886">
    <property type="term" value="C:plasma membrane"/>
    <property type="evidence" value="ECO:0007669"/>
    <property type="project" value="UniProtKB-SubCell"/>
</dbReference>
<dbReference type="OrthoDB" id="9809491at2"/>
<keyword evidence="2 11" id="KW-1003">Cell membrane</keyword>
<evidence type="ECO:0000256" key="3">
    <source>
        <dbReference type="ARBA" id="ARBA00022538"/>
    </source>
</evidence>
<dbReference type="RefSeq" id="WP_085495671.1">
    <property type="nucleotide sequence ID" value="NZ_FXAZ01000004.1"/>
</dbReference>
<dbReference type="PANTHER" id="PTHR30042:SF2">
    <property type="entry name" value="POTASSIUM-TRANSPORTING ATPASE KDPC SUBUNIT"/>
    <property type="match status" value="1"/>
</dbReference>
<keyword evidence="6 11" id="KW-0067">ATP-binding</keyword>
<sequence>MKIITITLRVSIVFMLLCGVLYNLAVTGVSQAVMPFQANGSLIKNEQGELVGSKLIGQAFTDPGYFHGRISSIEYNGAGSGSPNYAPSNPDMLSRVKESMEQWKAENPQVPVEEVPMDLLANSGSGLDPHISPESARVQIPRIEKETGIAASELSHMIERHTEGREFGVLGEPRVNVLELNLELQQARAQS</sequence>
<evidence type="ECO:0000256" key="5">
    <source>
        <dbReference type="ARBA" id="ARBA00022741"/>
    </source>
</evidence>
<keyword evidence="1 11" id="KW-0813">Transport</keyword>
<evidence type="ECO:0000313" key="12">
    <source>
        <dbReference type="EMBL" id="SMG50889.1"/>
    </source>
</evidence>
<evidence type="ECO:0000256" key="8">
    <source>
        <dbReference type="ARBA" id="ARBA00022989"/>
    </source>
</evidence>
<comment type="subcellular location">
    <subcellularLocation>
        <location evidence="11">Cell membrane</location>
        <topology evidence="11">Single-pass membrane protein</topology>
    </subcellularLocation>
</comment>
<evidence type="ECO:0000313" key="13">
    <source>
        <dbReference type="Proteomes" id="UP000193834"/>
    </source>
</evidence>
<reference evidence="12 13" key="1">
    <citation type="submission" date="2017-04" db="EMBL/GenBank/DDBJ databases">
        <authorList>
            <person name="Afonso C.L."/>
            <person name="Miller P.J."/>
            <person name="Scott M.A."/>
            <person name="Spackman E."/>
            <person name="Goraichik I."/>
            <person name="Dimitrov K.M."/>
            <person name="Suarez D.L."/>
            <person name="Swayne D.E."/>
        </authorList>
    </citation>
    <scope>NUCLEOTIDE SEQUENCE [LARGE SCALE GENOMIC DNA]</scope>
    <source>
        <strain evidence="12 13">11</strain>
    </source>
</reference>
<comment type="function">
    <text evidence="11">Part of the high-affinity ATP-driven potassium transport (or Kdp) system, which catalyzes the hydrolysis of ATP coupled with the electrogenic transport of potassium into the cytoplasm. This subunit acts as a catalytic chaperone that increases the ATP-binding affinity of the ATP-hydrolyzing subunit KdpB by the formation of a transient KdpB/KdpC/ATP ternary complex.</text>
</comment>
<keyword evidence="8 11" id="KW-1133">Transmembrane helix</keyword>
<dbReference type="STRING" id="1852522.SAMN06295960_3184"/>
<keyword evidence="3 11" id="KW-0633">Potassium transport</keyword>
<dbReference type="HAMAP" id="MF_00276">
    <property type="entry name" value="KdpC"/>
    <property type="match status" value="1"/>
</dbReference>
<keyword evidence="5 11" id="KW-0547">Nucleotide-binding</keyword>
<dbReference type="InterPro" id="IPR003820">
    <property type="entry name" value="KdpC"/>
</dbReference>
<name>A0A1X7LCI9_9BACL</name>
<dbReference type="NCBIfam" id="NF001454">
    <property type="entry name" value="PRK00315.1"/>
    <property type="match status" value="1"/>
</dbReference>
<comment type="subunit">
    <text evidence="11">The system is composed of three essential subunits: KdpA, KdpB and KdpC.</text>
</comment>
<dbReference type="PANTHER" id="PTHR30042">
    <property type="entry name" value="POTASSIUM-TRANSPORTING ATPASE C CHAIN"/>
    <property type="match status" value="1"/>
</dbReference>
<dbReference type="AlphaFoldDB" id="A0A1X7LCI9"/>
<keyword evidence="4 11" id="KW-0812">Transmembrane</keyword>
<evidence type="ECO:0000256" key="10">
    <source>
        <dbReference type="ARBA" id="ARBA00023136"/>
    </source>
</evidence>
<keyword evidence="7 11" id="KW-0630">Potassium</keyword>
<dbReference type="GO" id="GO:0005524">
    <property type="term" value="F:ATP binding"/>
    <property type="evidence" value="ECO:0007669"/>
    <property type="project" value="UniProtKB-UniRule"/>
</dbReference>
<comment type="similarity">
    <text evidence="11">Belongs to the KdpC family.</text>
</comment>
<keyword evidence="13" id="KW-1185">Reference proteome</keyword>
<gene>
    <name evidence="11" type="primary">kdpC</name>
    <name evidence="12" type="ORF">SAMN06295960_3184</name>
</gene>
<evidence type="ECO:0000256" key="4">
    <source>
        <dbReference type="ARBA" id="ARBA00022692"/>
    </source>
</evidence>
<evidence type="ECO:0000256" key="11">
    <source>
        <dbReference type="HAMAP-Rule" id="MF_00276"/>
    </source>
</evidence>